<dbReference type="PANTHER" id="PTHR10938:SF0">
    <property type="entry name" value="TRANSLATION INITIATION FACTOR IF-3, MITOCHONDRIAL"/>
    <property type="match status" value="1"/>
</dbReference>
<dbReference type="InterPro" id="IPR019814">
    <property type="entry name" value="Translation_initiation_fac_3_N"/>
</dbReference>
<comment type="similarity">
    <text evidence="1">Belongs to the IF-3 family.</text>
</comment>
<dbReference type="Proteomes" id="UP000035648">
    <property type="component" value="Chromosome"/>
</dbReference>
<dbReference type="KEGG" id="bbgw:UT28_C0001G0827"/>
<keyword evidence="3" id="KW-0648">Protein biosynthesis</keyword>
<protein>
    <recommendedName>
        <fullName evidence="4">Translation initiation factor IF-3</fullName>
    </recommendedName>
</protein>
<organism evidence="7 8">
    <name type="scientific">Berkelbacteria bacterium GW2011_GWE1_39_12</name>
    <dbReference type="NCBI Taxonomy" id="1618337"/>
    <lineage>
        <taxon>Bacteria</taxon>
        <taxon>Candidatus Berkelbacteria</taxon>
    </lineage>
</organism>
<evidence type="ECO:0000256" key="4">
    <source>
        <dbReference type="NCBIfam" id="TIGR00168"/>
    </source>
</evidence>
<feature type="domain" description="Translation initiation factor 3 C-terminal" evidence="5">
    <location>
        <begin position="40"/>
        <end position="119"/>
    </location>
</feature>
<evidence type="ECO:0000313" key="8">
    <source>
        <dbReference type="Proteomes" id="UP000035648"/>
    </source>
</evidence>
<dbReference type="GO" id="GO:0005737">
    <property type="term" value="C:cytoplasm"/>
    <property type="evidence" value="ECO:0007669"/>
    <property type="project" value="UniProtKB-ARBA"/>
</dbReference>
<gene>
    <name evidence="7" type="ORF">UT28_C0001G0827</name>
</gene>
<dbReference type="NCBIfam" id="TIGR00168">
    <property type="entry name" value="infC"/>
    <property type="match status" value="1"/>
</dbReference>
<dbReference type="InterPro" id="IPR001288">
    <property type="entry name" value="Translation_initiation_fac_3"/>
</dbReference>
<evidence type="ECO:0000256" key="1">
    <source>
        <dbReference type="ARBA" id="ARBA00005439"/>
    </source>
</evidence>
<dbReference type="InterPro" id="IPR019815">
    <property type="entry name" value="Translation_initiation_fac_3_C"/>
</dbReference>
<evidence type="ECO:0000313" key="7">
    <source>
        <dbReference type="EMBL" id="AKM82605.1"/>
    </source>
</evidence>
<dbReference type="PANTHER" id="PTHR10938">
    <property type="entry name" value="TRANSLATION INITIATION FACTOR IF-3"/>
    <property type="match status" value="1"/>
</dbReference>
<dbReference type="SUPFAM" id="SSF54364">
    <property type="entry name" value="Translation initiation factor IF3, N-terminal domain"/>
    <property type="match status" value="1"/>
</dbReference>
<proteinExistence type="inferred from homology"/>
<dbReference type="GO" id="GO:0032790">
    <property type="term" value="P:ribosome disassembly"/>
    <property type="evidence" value="ECO:0007669"/>
    <property type="project" value="TreeGrafter"/>
</dbReference>
<evidence type="ECO:0000256" key="2">
    <source>
        <dbReference type="ARBA" id="ARBA00022540"/>
    </source>
</evidence>
<dbReference type="EMBL" id="CP011213">
    <property type="protein sequence ID" value="AKM82605.1"/>
    <property type="molecule type" value="Genomic_DNA"/>
</dbReference>
<dbReference type="Gene3D" id="3.10.20.80">
    <property type="entry name" value="Translation initiation factor 3 (IF-3), N-terminal domain"/>
    <property type="match status" value="1"/>
</dbReference>
<reference evidence="7 8" key="1">
    <citation type="journal article" date="2015" name="Nature">
        <title>rRNA introns, odd ribosomes, and small enigmatic genomes across a large radiation of phyla.</title>
        <authorList>
            <person name="Brown C.T."/>
            <person name="Hug L.A."/>
            <person name="Thomas B.C."/>
            <person name="Sharon I."/>
            <person name="Castelle C.J."/>
            <person name="Singh A."/>
            <person name="Wilkins M.J."/>
            <person name="Williams K.H."/>
            <person name="Banfield J.F."/>
        </authorList>
    </citation>
    <scope>NUCLEOTIDE SEQUENCE [LARGE SCALE GENOMIC DNA]</scope>
</reference>
<dbReference type="STRING" id="1618337.UT28_C0001G0827"/>
<dbReference type="InterPro" id="IPR036788">
    <property type="entry name" value="T_IF-3_C_sf"/>
</dbReference>
<dbReference type="InterPro" id="IPR036787">
    <property type="entry name" value="T_IF-3_N_sf"/>
</dbReference>
<accession>A0A0G4B4R9</accession>
<keyword evidence="2 7" id="KW-0396">Initiation factor</keyword>
<evidence type="ECO:0000259" key="5">
    <source>
        <dbReference type="Pfam" id="PF00707"/>
    </source>
</evidence>
<dbReference type="GO" id="GO:0043022">
    <property type="term" value="F:ribosome binding"/>
    <property type="evidence" value="ECO:0007669"/>
    <property type="project" value="TreeGrafter"/>
</dbReference>
<dbReference type="Pfam" id="PF05198">
    <property type="entry name" value="IF3_N"/>
    <property type="match status" value="1"/>
</dbReference>
<name>A0A0G4B4R9_9BACT</name>
<dbReference type="Pfam" id="PF00707">
    <property type="entry name" value="IF3_C"/>
    <property type="match status" value="1"/>
</dbReference>
<dbReference type="AlphaFoldDB" id="A0A0G4B4R9"/>
<feature type="domain" description="Translation initiation factor 3 N-terminal" evidence="6">
    <location>
        <begin position="3"/>
        <end position="31"/>
    </location>
</feature>
<dbReference type="SUPFAM" id="SSF55200">
    <property type="entry name" value="Translation initiation factor IF3, C-terminal domain"/>
    <property type="match status" value="1"/>
</dbReference>
<evidence type="ECO:0000259" key="6">
    <source>
        <dbReference type="Pfam" id="PF05198"/>
    </source>
</evidence>
<dbReference type="Gene3D" id="3.30.110.10">
    <property type="entry name" value="Translation initiation factor 3 (IF-3), C-terminal domain"/>
    <property type="match status" value="1"/>
</dbReference>
<dbReference type="GO" id="GO:0003743">
    <property type="term" value="F:translation initiation factor activity"/>
    <property type="evidence" value="ECO:0007669"/>
    <property type="project" value="UniProtKB-UniRule"/>
</dbReference>
<evidence type="ECO:0000256" key="3">
    <source>
        <dbReference type="ARBA" id="ARBA00022917"/>
    </source>
</evidence>
<sequence>MALINDKVSPPVVKMMDYGKYIYNQTKMQNKQKAKAHGSELKEVRFGIKIDTHDLEVKINKIKQFLDKGDKVKVTIQLRGREMMFRDRMADLMEKIKTETGGVFDKPVEKMGNRFFATMSKGK</sequence>